<accession>A0ABD6ESG1</accession>
<organism evidence="1 2">
    <name type="scientific">Gnathostoma spinigerum</name>
    <dbReference type="NCBI Taxonomy" id="75299"/>
    <lineage>
        <taxon>Eukaryota</taxon>
        <taxon>Metazoa</taxon>
        <taxon>Ecdysozoa</taxon>
        <taxon>Nematoda</taxon>
        <taxon>Chromadorea</taxon>
        <taxon>Rhabditida</taxon>
        <taxon>Spirurina</taxon>
        <taxon>Gnathostomatomorpha</taxon>
        <taxon>Gnathostomatoidea</taxon>
        <taxon>Gnathostomatidae</taxon>
        <taxon>Gnathostoma</taxon>
    </lineage>
</organism>
<gene>
    <name evidence="1" type="ORF">AB6A40_008786</name>
</gene>
<protein>
    <submittedName>
        <fullName evidence="1">Uncharacterized protein</fullName>
    </submittedName>
</protein>
<reference evidence="1 2" key="1">
    <citation type="submission" date="2024-08" db="EMBL/GenBank/DDBJ databases">
        <title>Gnathostoma spinigerum genome.</title>
        <authorList>
            <person name="Gonzalez-Bertolin B."/>
            <person name="Monzon S."/>
            <person name="Zaballos A."/>
            <person name="Jimenez P."/>
            <person name="Dekumyoy P."/>
            <person name="Varona S."/>
            <person name="Cuesta I."/>
            <person name="Sumanam S."/>
            <person name="Adisakwattana P."/>
            <person name="Gasser R.B."/>
            <person name="Hernandez-Gonzalez A."/>
            <person name="Young N.D."/>
            <person name="Perteguer M.J."/>
        </authorList>
    </citation>
    <scope>NUCLEOTIDE SEQUENCE [LARGE SCALE GENOMIC DNA]</scope>
    <source>
        <strain evidence="1">AL3</strain>
        <tissue evidence="1">Liver</tissue>
    </source>
</reference>
<dbReference type="AlphaFoldDB" id="A0ABD6ESG1"/>
<evidence type="ECO:0000313" key="2">
    <source>
        <dbReference type="Proteomes" id="UP001608902"/>
    </source>
</evidence>
<name>A0ABD6ESG1_9BILA</name>
<comment type="caution">
    <text evidence="1">The sequence shown here is derived from an EMBL/GenBank/DDBJ whole genome shotgun (WGS) entry which is preliminary data.</text>
</comment>
<dbReference type="EMBL" id="JBGFUD010008451">
    <property type="protein sequence ID" value="MFH4982077.1"/>
    <property type="molecule type" value="Genomic_DNA"/>
</dbReference>
<sequence>MSECLFAQHLFVCCGRVFPTNSSFFFPYDALHIFNLVYHFLETATHIYIYLYTSVSRCYFSLQFVVGRRQRRSFSPLSFRITLSLRITSLCTSRGCPSSYVVPPPLLPTYCPPHSDALLYEHSFPTVLVFDVSHVETTISRNHSGFINA</sequence>
<proteinExistence type="predicted"/>
<keyword evidence="2" id="KW-1185">Reference proteome</keyword>
<evidence type="ECO:0000313" key="1">
    <source>
        <dbReference type="EMBL" id="MFH4982077.1"/>
    </source>
</evidence>
<dbReference type="Proteomes" id="UP001608902">
    <property type="component" value="Unassembled WGS sequence"/>
</dbReference>